<evidence type="ECO:0000256" key="8">
    <source>
        <dbReference type="ARBA" id="ARBA00023170"/>
    </source>
</evidence>
<dbReference type="PANTHER" id="PTHR47234:SF2">
    <property type="entry name" value="TONB-DEPENDENT RECEPTOR"/>
    <property type="match status" value="1"/>
</dbReference>
<dbReference type="CDD" id="cd01347">
    <property type="entry name" value="ligand_gated_channel"/>
    <property type="match status" value="1"/>
</dbReference>
<evidence type="ECO:0000259" key="13">
    <source>
        <dbReference type="Pfam" id="PF00593"/>
    </source>
</evidence>
<keyword evidence="3 10" id="KW-0813">Transport</keyword>
<dbReference type="Gene3D" id="2.40.170.20">
    <property type="entry name" value="TonB-dependent receptor, beta-barrel domain"/>
    <property type="match status" value="1"/>
</dbReference>
<dbReference type="InterPro" id="IPR037066">
    <property type="entry name" value="Plug_dom_sf"/>
</dbReference>
<evidence type="ECO:0000256" key="10">
    <source>
        <dbReference type="PROSITE-ProRule" id="PRU01360"/>
    </source>
</evidence>
<keyword evidence="5 10" id="KW-0812">Transmembrane</keyword>
<evidence type="ECO:0000256" key="5">
    <source>
        <dbReference type="ARBA" id="ARBA00022692"/>
    </source>
</evidence>
<dbReference type="EMBL" id="JBBUTG010000028">
    <property type="protein sequence ID" value="MEK8034419.1"/>
    <property type="molecule type" value="Genomic_DNA"/>
</dbReference>
<evidence type="ECO:0000256" key="9">
    <source>
        <dbReference type="ARBA" id="ARBA00023237"/>
    </source>
</evidence>
<keyword evidence="8 15" id="KW-0675">Receptor</keyword>
<evidence type="ECO:0000313" key="15">
    <source>
        <dbReference type="EMBL" id="MEK8034419.1"/>
    </source>
</evidence>
<evidence type="ECO:0000256" key="3">
    <source>
        <dbReference type="ARBA" id="ARBA00022448"/>
    </source>
</evidence>
<name>A0ABU9BWQ8_9BURK</name>
<evidence type="ECO:0000256" key="4">
    <source>
        <dbReference type="ARBA" id="ARBA00022452"/>
    </source>
</evidence>
<keyword evidence="12" id="KW-0732">Signal</keyword>
<keyword evidence="9 10" id="KW-0998">Cell outer membrane</keyword>
<protein>
    <submittedName>
        <fullName evidence="15">TonB-dependent receptor</fullName>
    </submittedName>
</protein>
<dbReference type="InterPro" id="IPR012910">
    <property type="entry name" value="Plug_dom"/>
</dbReference>
<dbReference type="Pfam" id="PF07715">
    <property type="entry name" value="Plug"/>
    <property type="match status" value="1"/>
</dbReference>
<feature type="domain" description="TonB-dependent receptor-like beta-barrel" evidence="13">
    <location>
        <begin position="369"/>
        <end position="902"/>
    </location>
</feature>
<keyword evidence="4 10" id="KW-1134">Transmembrane beta strand</keyword>
<accession>A0ABU9BWQ8</accession>
<dbReference type="Pfam" id="PF00593">
    <property type="entry name" value="TonB_dep_Rec_b-barrel"/>
    <property type="match status" value="1"/>
</dbReference>
<sequence length="941" mass="101367">MFQRKKLCTHLLLAFGVLPAYAQDASTQRVEITGSSIRRIEAEGALPITVISRDAIEKSSASSVTELIQALPAMTGGNFQQSSGSVNGNGFGNTTAAIHALDQKYTLVLLNGRRVAPFAGFGASGGDGAVNLASLPLDAVERVEVLTDGASALYGSDAIAGVVNFITKKDLTQFGVFFNGSAPQEKGGNKWSAGISKGFGSLDSDGFNLLASYSHDVQEVLWAKDRDFSKKGGLITFNLDGKRVVFDQTSSNSLPGSVYLDSGNSFSPYFDLNGDCGADPNVFVAGTKCRTNYAAMVQNLPESERDSFYLSGRMKLGDDNTLFAEALYSKFTMTAAFAPPAQPMGLGSNDLPGRPLDILWNKYIVPYQTANNDTSTGGQMRYRAMEAGPRTDDFVTEAQHYVLGMEGTLMGWDYGTSVVFSSNRDQDKLAGGYLDFNKFVDLIASGQYDPLVPKEGQNLDAALLSGTFLKSTSTQNVFNLHGSKDMFAMPGGNSVLGVGFDYAQQTLKQETSDLAQFGNGTPGQAGKTNYAVGGFYGYVPMEASRNNYGLFAELLMPVAKKTEVTASVRYDHYDRVHNSKPFTQVANNLEPLPAEDQGNTFSHATYKLSFRLQPVDGVLVRGSLGTGFKAPSVNQIAAPLAFATNTSGSYVCPFPTEPVCIANGTGPQQWDLISAGNPAKGKNGLKAESSRQWTLGGRWEPADTGLSMGLDYWSVRLKDQILNGMPEGYAFANASSLQDLFVAPYQDPAGYPTVALIQKPFNAGKANYQGLDWEFDYRTTTSIGKVSASLGGTHMLKADYELPGGKQSDLGKFGGDNNVVFRNIMRLTLGLQYGDFTHTLTAKNKSGYKDQAFTAESGNVYDEATGDGVAYNGKVRSYTLVDWQTRWQFSADLRFTVGITNLFDEAPPRSLKLVGGNQVGYDGRYTDPTGRAFTAGVSYRF</sequence>
<evidence type="ECO:0000256" key="11">
    <source>
        <dbReference type="RuleBase" id="RU003357"/>
    </source>
</evidence>
<evidence type="ECO:0000313" key="16">
    <source>
        <dbReference type="Proteomes" id="UP001371218"/>
    </source>
</evidence>
<evidence type="ECO:0000256" key="6">
    <source>
        <dbReference type="ARBA" id="ARBA00023077"/>
    </source>
</evidence>
<comment type="subcellular location">
    <subcellularLocation>
        <location evidence="1 10">Cell outer membrane</location>
        <topology evidence="1 10">Multi-pass membrane protein</topology>
    </subcellularLocation>
</comment>
<evidence type="ECO:0000256" key="12">
    <source>
        <dbReference type="SAM" id="SignalP"/>
    </source>
</evidence>
<organism evidence="15 16">
    <name type="scientific">Ideonella lacteola</name>
    <dbReference type="NCBI Taxonomy" id="2984193"/>
    <lineage>
        <taxon>Bacteria</taxon>
        <taxon>Pseudomonadati</taxon>
        <taxon>Pseudomonadota</taxon>
        <taxon>Betaproteobacteria</taxon>
        <taxon>Burkholderiales</taxon>
        <taxon>Sphaerotilaceae</taxon>
        <taxon>Ideonella</taxon>
    </lineage>
</organism>
<keyword evidence="6 11" id="KW-0798">TonB box</keyword>
<dbReference type="InterPro" id="IPR036942">
    <property type="entry name" value="Beta-barrel_TonB_sf"/>
</dbReference>
<dbReference type="PROSITE" id="PS52016">
    <property type="entry name" value="TONB_DEPENDENT_REC_3"/>
    <property type="match status" value="1"/>
</dbReference>
<dbReference type="InterPro" id="IPR000531">
    <property type="entry name" value="Beta-barrel_TonB"/>
</dbReference>
<dbReference type="Proteomes" id="UP001371218">
    <property type="component" value="Unassembled WGS sequence"/>
</dbReference>
<dbReference type="Gene3D" id="2.170.130.10">
    <property type="entry name" value="TonB-dependent receptor, plug domain"/>
    <property type="match status" value="1"/>
</dbReference>
<dbReference type="PANTHER" id="PTHR47234">
    <property type="match status" value="1"/>
</dbReference>
<evidence type="ECO:0000256" key="7">
    <source>
        <dbReference type="ARBA" id="ARBA00023136"/>
    </source>
</evidence>
<dbReference type="InterPro" id="IPR039426">
    <property type="entry name" value="TonB-dep_rcpt-like"/>
</dbReference>
<comment type="caution">
    <text evidence="15">The sequence shown here is derived from an EMBL/GenBank/DDBJ whole genome shotgun (WGS) entry which is preliminary data.</text>
</comment>
<evidence type="ECO:0000256" key="2">
    <source>
        <dbReference type="ARBA" id="ARBA00009810"/>
    </source>
</evidence>
<evidence type="ECO:0000259" key="14">
    <source>
        <dbReference type="Pfam" id="PF07715"/>
    </source>
</evidence>
<gene>
    <name evidence="15" type="ORF">AACH06_26625</name>
</gene>
<feature type="chain" id="PRO_5045058800" evidence="12">
    <location>
        <begin position="23"/>
        <end position="941"/>
    </location>
</feature>
<reference evidence="15 16" key="1">
    <citation type="submission" date="2024-04" db="EMBL/GenBank/DDBJ databases">
        <title>Novel species of the genus Ideonella isolated from streams.</title>
        <authorList>
            <person name="Lu H."/>
        </authorList>
    </citation>
    <scope>NUCLEOTIDE SEQUENCE [LARGE SCALE GENOMIC DNA]</scope>
    <source>
        <strain evidence="15 16">DXS29W</strain>
    </source>
</reference>
<keyword evidence="16" id="KW-1185">Reference proteome</keyword>
<proteinExistence type="inferred from homology"/>
<feature type="signal peptide" evidence="12">
    <location>
        <begin position="1"/>
        <end position="22"/>
    </location>
</feature>
<feature type="domain" description="TonB-dependent receptor plug" evidence="14">
    <location>
        <begin position="46"/>
        <end position="162"/>
    </location>
</feature>
<evidence type="ECO:0000256" key="1">
    <source>
        <dbReference type="ARBA" id="ARBA00004571"/>
    </source>
</evidence>
<comment type="similarity">
    <text evidence="2 10 11">Belongs to the TonB-dependent receptor family.</text>
</comment>
<keyword evidence="7 10" id="KW-0472">Membrane</keyword>
<dbReference type="SUPFAM" id="SSF56935">
    <property type="entry name" value="Porins"/>
    <property type="match status" value="1"/>
</dbReference>
<dbReference type="RefSeq" id="WP_341428846.1">
    <property type="nucleotide sequence ID" value="NZ_JBBUTG010000028.1"/>
</dbReference>